<comment type="caution">
    <text evidence="3">The sequence shown here is derived from an EMBL/GenBank/DDBJ whole genome shotgun (WGS) entry which is preliminary data.</text>
</comment>
<sequence length="255" mass="26237">MHGVSGPSRRASLLVALPVAAVLVALAAQSHVLDDPAGRLHVSPGSLKDAALPGGGTAALSRCGAPESVRPAPRGEGERADEPALVLSSYGYSSSGPQFDGPAAFTIRAFVDPGPLPMTLTAPAAGQGITVDVFGPHGEGRIASARGLGAKVMKGVEERHEVRPKAGAYRFTGAEDVDLEIELPERAVCPGHTRADIGRCAPANTNQIEDCPVVTVTLTDEAVRRQRAVVAGSGSPKRFSDRLVAVSFEPNVTGV</sequence>
<dbReference type="EMBL" id="RZYA01000021">
    <property type="protein sequence ID" value="RVU18278.1"/>
    <property type="molecule type" value="Genomic_DNA"/>
</dbReference>
<reference evidence="3 4" key="1">
    <citation type="submission" date="2019-01" db="EMBL/GenBank/DDBJ databases">
        <title>Genome sequences of Streptomyces and Rhizobium isolates collected from root and soil.</title>
        <authorList>
            <person name="Chhettri S."/>
            <person name="Sevigny J.L."/>
            <person name="Sen A."/>
            <person name="Ennis N."/>
            <person name="Tisa L."/>
        </authorList>
    </citation>
    <scope>NUCLEOTIDE SEQUENCE [LARGE SCALE GENOMIC DNA]</scope>
    <source>
        <strain evidence="3 4">San01</strain>
    </source>
</reference>
<dbReference type="OrthoDB" id="4212396at2"/>
<accession>A0A437P858</accession>
<evidence type="ECO:0000313" key="4">
    <source>
        <dbReference type="Proteomes" id="UP000283128"/>
    </source>
</evidence>
<dbReference type="AlphaFoldDB" id="A0A437P858"/>
<evidence type="ECO:0008006" key="5">
    <source>
        <dbReference type="Google" id="ProtNLM"/>
    </source>
</evidence>
<feature type="signal peptide" evidence="2">
    <location>
        <begin position="1"/>
        <end position="27"/>
    </location>
</feature>
<evidence type="ECO:0000256" key="1">
    <source>
        <dbReference type="SAM" id="MobiDB-lite"/>
    </source>
</evidence>
<protein>
    <recommendedName>
        <fullName evidence="5">Secreted protein</fullName>
    </recommendedName>
</protein>
<evidence type="ECO:0000256" key="2">
    <source>
        <dbReference type="SAM" id="SignalP"/>
    </source>
</evidence>
<feature type="region of interest" description="Disordered" evidence="1">
    <location>
        <begin position="51"/>
        <end position="80"/>
    </location>
</feature>
<dbReference type="Proteomes" id="UP000283128">
    <property type="component" value="Unassembled WGS sequence"/>
</dbReference>
<feature type="chain" id="PRO_5019290278" description="Secreted protein" evidence="2">
    <location>
        <begin position="28"/>
        <end position="255"/>
    </location>
</feature>
<dbReference type="RefSeq" id="WP_127831953.1">
    <property type="nucleotide sequence ID" value="NZ_RZYA01000021.1"/>
</dbReference>
<proteinExistence type="predicted"/>
<name>A0A437P858_9ACTN</name>
<evidence type="ECO:0000313" key="3">
    <source>
        <dbReference type="EMBL" id="RVU18278.1"/>
    </source>
</evidence>
<keyword evidence="2" id="KW-0732">Signal</keyword>
<keyword evidence="4" id="KW-1185">Reference proteome</keyword>
<organism evidence="3 4">
    <name type="scientific">Streptomyces antnestii</name>
    <dbReference type="NCBI Taxonomy" id="2494256"/>
    <lineage>
        <taxon>Bacteria</taxon>
        <taxon>Bacillati</taxon>
        <taxon>Actinomycetota</taxon>
        <taxon>Actinomycetes</taxon>
        <taxon>Kitasatosporales</taxon>
        <taxon>Streptomycetaceae</taxon>
        <taxon>Streptomyces</taxon>
    </lineage>
</organism>
<gene>
    <name evidence="3" type="ORF">EOT10_32390</name>
</gene>